<dbReference type="InterPro" id="IPR005474">
    <property type="entry name" value="Transketolase_N"/>
</dbReference>
<feature type="domain" description="Transketolase N-terminal" evidence="4">
    <location>
        <begin position="5"/>
        <end position="245"/>
    </location>
</feature>
<dbReference type="Gene3D" id="3.40.50.970">
    <property type="match status" value="1"/>
</dbReference>
<evidence type="ECO:0000313" key="5">
    <source>
        <dbReference type="EMBL" id="OGG53694.1"/>
    </source>
</evidence>
<reference evidence="5 6" key="1">
    <citation type="journal article" date="2016" name="Nat. Commun.">
        <title>Thousands of microbial genomes shed light on interconnected biogeochemical processes in an aquifer system.</title>
        <authorList>
            <person name="Anantharaman K."/>
            <person name="Brown C.T."/>
            <person name="Hug L.A."/>
            <person name="Sharon I."/>
            <person name="Castelle C.J."/>
            <person name="Probst A.J."/>
            <person name="Thomas B.C."/>
            <person name="Singh A."/>
            <person name="Wilkins M.J."/>
            <person name="Karaoz U."/>
            <person name="Brodie E.L."/>
            <person name="Williams K.H."/>
            <person name="Hubbard S.S."/>
            <person name="Banfield J.F."/>
        </authorList>
    </citation>
    <scope>NUCLEOTIDE SEQUENCE [LARGE SCALE GENOMIC DNA]</scope>
</reference>
<comment type="cofactor">
    <cofactor evidence="1">
        <name>thiamine diphosphate</name>
        <dbReference type="ChEBI" id="CHEBI:58937"/>
    </cofactor>
</comment>
<dbReference type="Proteomes" id="UP000176863">
    <property type="component" value="Unassembled WGS sequence"/>
</dbReference>
<dbReference type="Pfam" id="PF00456">
    <property type="entry name" value="Transketolase_N"/>
    <property type="match status" value="1"/>
</dbReference>
<protein>
    <recommendedName>
        <fullName evidence="4">Transketolase N-terminal domain-containing protein</fullName>
    </recommendedName>
</protein>
<dbReference type="InterPro" id="IPR029061">
    <property type="entry name" value="THDP-binding"/>
</dbReference>
<name>A0A1F6CWZ7_9BACT</name>
<dbReference type="PANTHER" id="PTHR47514:SF1">
    <property type="entry name" value="TRANSKETOLASE N-TERMINAL SECTION-RELATED"/>
    <property type="match status" value="1"/>
</dbReference>
<evidence type="ECO:0000256" key="2">
    <source>
        <dbReference type="ARBA" id="ARBA00007131"/>
    </source>
</evidence>
<accession>A0A1F6CWZ7</accession>
<dbReference type="STRING" id="1798480.A2851_02300"/>
<evidence type="ECO:0000313" key="6">
    <source>
        <dbReference type="Proteomes" id="UP000176863"/>
    </source>
</evidence>
<comment type="similarity">
    <text evidence="2">Belongs to the transketolase family.</text>
</comment>
<keyword evidence="3" id="KW-0786">Thiamine pyrophosphate</keyword>
<dbReference type="CDD" id="cd02012">
    <property type="entry name" value="TPP_TK"/>
    <property type="match status" value="1"/>
</dbReference>
<dbReference type="EMBL" id="MFKT01000009">
    <property type="protein sequence ID" value="OGG53694.1"/>
    <property type="molecule type" value="Genomic_DNA"/>
</dbReference>
<proteinExistence type="inferred from homology"/>
<gene>
    <name evidence="5" type="ORF">A2851_02300</name>
</gene>
<dbReference type="SUPFAM" id="SSF52518">
    <property type="entry name" value="Thiamin diphosphate-binding fold (THDP-binding)"/>
    <property type="match status" value="1"/>
</dbReference>
<sequence>MEMSARAKCGETGSSLSVSDILATLYFRILRINPRRPNDPSRDRFILSKGHAAAGLYAALALRGFFPQKVLLGHRANSGRLHAHPSKGAVPGIEVSTGSLGHGLSIAAGMAESLKKTRSKLYVLIGDGECDEGSVWEAARYIGRVALRNIIAIVDDNKVQGYPLARQKRTLDLAKQWSAFGWKVLRVDGHDCPALERAFREARRIGPAVVIADTVAGKGVPEVEHTQGAHYYVPDTAAVDTLRKKI</sequence>
<dbReference type="AlphaFoldDB" id="A0A1F6CWZ7"/>
<comment type="caution">
    <text evidence="5">The sequence shown here is derived from an EMBL/GenBank/DDBJ whole genome shotgun (WGS) entry which is preliminary data.</text>
</comment>
<organism evidence="5 6">
    <name type="scientific">Candidatus Kaiserbacteria bacterium RIFCSPHIGHO2_01_FULL_53_29</name>
    <dbReference type="NCBI Taxonomy" id="1798480"/>
    <lineage>
        <taxon>Bacteria</taxon>
        <taxon>Candidatus Kaiseribacteriota</taxon>
    </lineage>
</organism>
<evidence type="ECO:0000256" key="1">
    <source>
        <dbReference type="ARBA" id="ARBA00001964"/>
    </source>
</evidence>
<dbReference type="PANTHER" id="PTHR47514">
    <property type="entry name" value="TRANSKETOLASE N-TERMINAL SECTION-RELATED"/>
    <property type="match status" value="1"/>
</dbReference>
<evidence type="ECO:0000256" key="3">
    <source>
        <dbReference type="ARBA" id="ARBA00023052"/>
    </source>
</evidence>
<evidence type="ECO:0000259" key="4">
    <source>
        <dbReference type="Pfam" id="PF00456"/>
    </source>
</evidence>